<evidence type="ECO:0000256" key="1">
    <source>
        <dbReference type="SAM" id="MobiDB-lite"/>
    </source>
</evidence>
<dbReference type="GO" id="GO:0016798">
    <property type="term" value="F:hydrolase activity, acting on glycosyl bonds"/>
    <property type="evidence" value="ECO:0007669"/>
    <property type="project" value="UniProtKB-KW"/>
</dbReference>
<organism evidence="3 4">
    <name type="scientific">Paenarthrobacter nicotinovorans</name>
    <name type="common">Arthrobacter nicotinovorans</name>
    <dbReference type="NCBI Taxonomy" id="29320"/>
    <lineage>
        <taxon>Bacteria</taxon>
        <taxon>Bacillati</taxon>
        <taxon>Actinomycetota</taxon>
        <taxon>Actinomycetes</taxon>
        <taxon>Micrococcales</taxon>
        <taxon>Micrococcaceae</taxon>
        <taxon>Paenarthrobacter</taxon>
    </lineage>
</organism>
<comment type="caution">
    <text evidence="3">The sequence shown here is derived from an EMBL/GenBank/DDBJ whole genome shotgun (WGS) entry which is preliminary data.</text>
</comment>
<keyword evidence="3" id="KW-0326">Glycosidase</keyword>
<evidence type="ECO:0000259" key="2">
    <source>
        <dbReference type="Pfam" id="PF22058"/>
    </source>
</evidence>
<reference evidence="3 4" key="1">
    <citation type="journal article" date="2024" name="Appl. Microbiol. Biotechnol.">
        <title>Biosynthetic gene clusters with biotechnological applications in novel Antarctic isolates from Actinomycetota.</title>
        <authorList>
            <person name="Bruna P."/>
            <person name="Nunez-Montero K."/>
            <person name="Contreras M.J."/>
            <person name="Leal K."/>
            <person name="Garcia M."/>
            <person name="Abanto M."/>
            <person name="Barrientos L."/>
        </authorList>
    </citation>
    <scope>NUCLEOTIDE SEQUENCE [LARGE SCALE GENOMIC DNA]</scope>
    <source>
        <strain evidence="3 4">Se16.17</strain>
    </source>
</reference>
<keyword evidence="4" id="KW-1185">Reference proteome</keyword>
<keyword evidence="3" id="KW-0378">Hydrolase</keyword>
<dbReference type="CDD" id="cd12962">
    <property type="entry name" value="X25_BaPul_like"/>
    <property type="match status" value="1"/>
</dbReference>
<dbReference type="InterPro" id="IPR013783">
    <property type="entry name" value="Ig-like_fold"/>
</dbReference>
<feature type="region of interest" description="Disordered" evidence="1">
    <location>
        <begin position="164"/>
        <end position="205"/>
    </location>
</feature>
<gene>
    <name evidence="3" type="ORF">V3C41_02185</name>
</gene>
<evidence type="ECO:0000313" key="4">
    <source>
        <dbReference type="Proteomes" id="UP001448614"/>
    </source>
</evidence>
<accession>A0ABV0GN07</accession>
<feature type="domain" description="Amylopullulanase X25" evidence="2">
    <location>
        <begin position="225"/>
        <end position="313"/>
    </location>
</feature>
<feature type="compositionally biased region" description="Low complexity" evidence="1">
    <location>
        <begin position="164"/>
        <end position="196"/>
    </location>
</feature>
<proteinExistence type="predicted"/>
<evidence type="ECO:0000313" key="3">
    <source>
        <dbReference type="EMBL" id="MEO3939875.1"/>
    </source>
</evidence>
<dbReference type="InterPro" id="IPR054409">
    <property type="entry name" value="X25_BaPul-like"/>
</dbReference>
<name>A0ABV0GN07_PAENI</name>
<protein>
    <submittedName>
        <fullName evidence="3">Glycosidase</fullName>
    </submittedName>
</protein>
<dbReference type="Proteomes" id="UP001448614">
    <property type="component" value="Unassembled WGS sequence"/>
</dbReference>
<sequence>MGANTAENTNLRLKAVLDILAESVWSETTLNAGEVLAEAIVRVPFNDHEAELLSGGIPRGHKTLTSASAKLVKAGWLVKGRSGWTIPEDGLRATVAFPDAAAFGAALDAGTPVPSDVAVPTAPPVKPAAKKAATKRAAAKKAAGPAVAATDVAEPKVAAARVSAPKAKAATGKAAPAESASTEAAAAESAPTQKKAPAAKKATRKAPVKAAAAPAVETLPQPDAVAVAGDFNKILGAPEDWAPQYDEAQMEFNPLVQVWTITAELPAGFYTYKIALNRSWDENYGAFGARDGANHELNHDGGPVTITYSHATRDIVVS</sequence>
<dbReference type="Gene3D" id="2.60.40.10">
    <property type="entry name" value="Immunoglobulins"/>
    <property type="match status" value="1"/>
</dbReference>
<dbReference type="EMBL" id="JBBMFV010000004">
    <property type="protein sequence ID" value="MEO3939875.1"/>
    <property type="molecule type" value="Genomic_DNA"/>
</dbReference>
<dbReference type="RefSeq" id="WP_347781738.1">
    <property type="nucleotide sequence ID" value="NZ_JBBMFV010000004.1"/>
</dbReference>
<dbReference type="Pfam" id="PF22058">
    <property type="entry name" value="X25_BaPul_like"/>
    <property type="match status" value="1"/>
</dbReference>